<dbReference type="GO" id="GO:0012505">
    <property type="term" value="C:endomembrane system"/>
    <property type="evidence" value="ECO:0007669"/>
    <property type="project" value="UniProtKB-SubCell"/>
</dbReference>
<gene>
    <name evidence="5" type="primary">nuoN</name>
    <name evidence="8" type="ORF">FHS88_003194</name>
</gene>
<keyword evidence="5" id="KW-0830">Ubiquinone</keyword>
<organism evidence="8 9">
    <name type="scientific">Neoroseomonas alkaliterrae</name>
    <dbReference type="NCBI Taxonomy" id="1452450"/>
    <lineage>
        <taxon>Bacteria</taxon>
        <taxon>Pseudomonadati</taxon>
        <taxon>Pseudomonadota</taxon>
        <taxon>Alphaproteobacteria</taxon>
        <taxon>Acetobacterales</taxon>
        <taxon>Acetobacteraceae</taxon>
        <taxon>Neoroseomonas</taxon>
    </lineage>
</organism>
<keyword evidence="5" id="KW-0813">Transport</keyword>
<feature type="transmembrane region" description="Helical" evidence="5">
    <location>
        <begin position="396"/>
        <end position="417"/>
    </location>
</feature>
<evidence type="ECO:0000256" key="4">
    <source>
        <dbReference type="ARBA" id="ARBA00023136"/>
    </source>
</evidence>
<feature type="transmembrane region" description="Helical" evidence="5">
    <location>
        <begin position="318"/>
        <end position="340"/>
    </location>
</feature>
<dbReference type="RefSeq" id="WP_184486441.1">
    <property type="nucleotide sequence ID" value="NZ_JAAEDJ010000003.1"/>
</dbReference>
<name>A0A840Y504_9PROT</name>
<dbReference type="AlphaFoldDB" id="A0A840Y504"/>
<keyword evidence="4 5" id="KW-0472">Membrane</keyword>
<comment type="catalytic activity">
    <reaction evidence="5">
        <text>a quinone + NADH + 5 H(+)(in) = a quinol + NAD(+) + 4 H(+)(out)</text>
        <dbReference type="Rhea" id="RHEA:57888"/>
        <dbReference type="ChEBI" id="CHEBI:15378"/>
        <dbReference type="ChEBI" id="CHEBI:24646"/>
        <dbReference type="ChEBI" id="CHEBI:57540"/>
        <dbReference type="ChEBI" id="CHEBI:57945"/>
        <dbReference type="ChEBI" id="CHEBI:132124"/>
    </reaction>
</comment>
<dbReference type="EMBL" id="JACIJE010000009">
    <property type="protein sequence ID" value="MBB5691051.1"/>
    <property type="molecule type" value="Genomic_DNA"/>
</dbReference>
<feature type="domain" description="NADH:quinone oxidoreductase/Mrp antiporter transmembrane" evidence="7">
    <location>
        <begin position="117"/>
        <end position="411"/>
    </location>
</feature>
<keyword evidence="5" id="KW-1003">Cell membrane</keyword>
<evidence type="ECO:0000313" key="8">
    <source>
        <dbReference type="EMBL" id="MBB5691051.1"/>
    </source>
</evidence>
<feature type="transmembrane region" description="Helical" evidence="5">
    <location>
        <begin position="152"/>
        <end position="176"/>
    </location>
</feature>
<comment type="function">
    <text evidence="5">NDH-1 shuttles electrons from NADH, via FMN and iron-sulfur (Fe-S) centers, to quinones in the respiratory chain. The immediate electron acceptor for the enzyme in this species is believed to be ubiquinone. Couples the redox reaction to proton translocation (for every two electrons transferred, four hydrogen ions are translocated across the cytoplasmic membrane), and thus conserves the redox energy in a proton gradient.</text>
</comment>
<dbReference type="GO" id="GO:0050136">
    <property type="term" value="F:NADH dehydrogenase (quinone) (non-electrogenic) activity"/>
    <property type="evidence" value="ECO:0007669"/>
    <property type="project" value="UniProtKB-UniRule"/>
</dbReference>
<feature type="transmembrane region" description="Helical" evidence="5">
    <location>
        <begin position="361"/>
        <end position="384"/>
    </location>
</feature>
<feature type="transmembrane region" description="Helical" evidence="5">
    <location>
        <begin position="233"/>
        <end position="254"/>
    </location>
</feature>
<feature type="transmembrane region" description="Helical" evidence="5">
    <location>
        <begin position="70"/>
        <end position="87"/>
    </location>
</feature>
<keyword evidence="5" id="KW-1278">Translocase</keyword>
<evidence type="ECO:0000256" key="1">
    <source>
        <dbReference type="ARBA" id="ARBA00004127"/>
    </source>
</evidence>
<accession>A0A840Y504</accession>
<keyword evidence="2 5" id="KW-0812">Transmembrane</keyword>
<feature type="transmembrane region" description="Helical" evidence="5">
    <location>
        <begin position="33"/>
        <end position="50"/>
    </location>
</feature>
<evidence type="ECO:0000256" key="5">
    <source>
        <dbReference type="HAMAP-Rule" id="MF_00445"/>
    </source>
</evidence>
<keyword evidence="5" id="KW-0874">Quinone</keyword>
<comment type="subunit">
    <text evidence="5">NDH-1 is composed of 14 different subunits. Subunits NuoA, H, J, K, L, M, N constitute the membrane sector of the complex.</text>
</comment>
<keyword evidence="9" id="KW-1185">Reference proteome</keyword>
<dbReference type="InterPro" id="IPR001750">
    <property type="entry name" value="ND/Mrp_TM"/>
</dbReference>
<keyword evidence="5" id="KW-0520">NAD</keyword>
<reference evidence="8 9" key="1">
    <citation type="submission" date="2020-08" db="EMBL/GenBank/DDBJ databases">
        <title>Genomic Encyclopedia of Type Strains, Phase IV (KMG-IV): sequencing the most valuable type-strain genomes for metagenomic binning, comparative biology and taxonomic classification.</title>
        <authorList>
            <person name="Goeker M."/>
        </authorList>
    </citation>
    <scope>NUCLEOTIDE SEQUENCE [LARGE SCALE GENOMIC DNA]</scope>
    <source>
        <strain evidence="8 9">DSM 25895</strain>
    </source>
</reference>
<dbReference type="InterPro" id="IPR010096">
    <property type="entry name" value="NADH-Q_OxRdtase_suN/2"/>
</dbReference>
<feature type="transmembrane region" description="Helical" evidence="5">
    <location>
        <begin position="266"/>
        <end position="285"/>
    </location>
</feature>
<dbReference type="NCBIfam" id="NF004440">
    <property type="entry name" value="PRK05777.1-3"/>
    <property type="match status" value="1"/>
</dbReference>
<comment type="caution">
    <text evidence="8">The sequence shown here is derived from an EMBL/GenBank/DDBJ whole genome shotgun (WGS) entry which is preliminary data.</text>
</comment>
<feature type="transmembrane region" description="Helical" evidence="5">
    <location>
        <begin position="196"/>
        <end position="221"/>
    </location>
</feature>
<evidence type="ECO:0000256" key="6">
    <source>
        <dbReference type="RuleBase" id="RU000320"/>
    </source>
</evidence>
<dbReference type="PRINTS" id="PR01434">
    <property type="entry name" value="NADHDHGNASE5"/>
</dbReference>
<dbReference type="EC" id="7.1.1.-" evidence="5"/>
<sequence>MNWTLALPEIVLALSGLAILGVGVLPRRDTYDASCMATIGAFILTGALVLGSPEGTAFGGQIVSDAFTRFMKLFTLGGAALALLLSLEWNRAEGIARFEYPVLVLFATLGMLVMISANDLMSLYMGLELLSLSLYVLASFDRDNARSAEAGLKYFVLGALSSGLMLYGMSLVYGFAGTTNFDRLADAMATPANVSSGVIVGMVFMIAGFTFKVAAVPFHMWTPDVYEGAPSSVVAYFATATKVGAIAVIVRVMAGPFGSLADQWQQVLMLSSLASMVLGAFAALRQENIKRLMAYSWISHTGFVMMGLAAGGDAGLRGVILYTPIYLLMSLGAFAVIVAMRRQGRAVETVGDLAGLARTDLGMAVWMAIFMFSMAGIPPLAGFFAKVFVFKAAIDAGLWTLAVVGVLASVVSAFYYLRIVKVMFFDEPAGALDVRPTGASFVMASTGLFNALFFLWPAPLVAAAQAAAAALLG</sequence>
<dbReference type="GO" id="GO:0048038">
    <property type="term" value="F:quinone binding"/>
    <property type="evidence" value="ECO:0007669"/>
    <property type="project" value="UniProtKB-KW"/>
</dbReference>
<dbReference type="GO" id="GO:0005886">
    <property type="term" value="C:plasma membrane"/>
    <property type="evidence" value="ECO:0007669"/>
    <property type="project" value="UniProtKB-SubCell"/>
</dbReference>
<dbReference type="Proteomes" id="UP000562254">
    <property type="component" value="Unassembled WGS sequence"/>
</dbReference>
<dbReference type="PANTHER" id="PTHR22773">
    <property type="entry name" value="NADH DEHYDROGENASE"/>
    <property type="match status" value="1"/>
</dbReference>
<feature type="transmembrane region" description="Helical" evidence="5">
    <location>
        <begin position="438"/>
        <end position="456"/>
    </location>
</feature>
<evidence type="ECO:0000256" key="2">
    <source>
        <dbReference type="ARBA" id="ARBA00022692"/>
    </source>
</evidence>
<evidence type="ECO:0000259" key="7">
    <source>
        <dbReference type="Pfam" id="PF00361"/>
    </source>
</evidence>
<comment type="similarity">
    <text evidence="5">Belongs to the complex I subunit 2 family.</text>
</comment>
<evidence type="ECO:0000256" key="3">
    <source>
        <dbReference type="ARBA" id="ARBA00022989"/>
    </source>
</evidence>
<dbReference type="GO" id="GO:0008137">
    <property type="term" value="F:NADH dehydrogenase (ubiquinone) activity"/>
    <property type="evidence" value="ECO:0007669"/>
    <property type="project" value="InterPro"/>
</dbReference>
<dbReference type="HAMAP" id="MF_00445">
    <property type="entry name" value="NDH1_NuoN_1"/>
    <property type="match status" value="1"/>
</dbReference>
<feature type="transmembrane region" description="Helical" evidence="5">
    <location>
        <begin position="6"/>
        <end position="26"/>
    </location>
</feature>
<feature type="transmembrane region" description="Helical" evidence="5">
    <location>
        <begin position="99"/>
        <end position="117"/>
    </location>
</feature>
<dbReference type="GO" id="GO:0042773">
    <property type="term" value="P:ATP synthesis coupled electron transport"/>
    <property type="evidence" value="ECO:0007669"/>
    <property type="project" value="InterPro"/>
</dbReference>
<comment type="subcellular location">
    <subcellularLocation>
        <location evidence="5">Cell membrane</location>
        <topology evidence="5">Multi-pass membrane protein</topology>
    </subcellularLocation>
    <subcellularLocation>
        <location evidence="1">Endomembrane system</location>
        <topology evidence="1">Multi-pass membrane protein</topology>
    </subcellularLocation>
    <subcellularLocation>
        <location evidence="6">Membrane</location>
        <topology evidence="6">Multi-pass membrane protein</topology>
    </subcellularLocation>
</comment>
<protein>
    <recommendedName>
        <fullName evidence="5">NADH-quinone oxidoreductase subunit N</fullName>
        <ecNumber evidence="5">7.1.1.-</ecNumber>
    </recommendedName>
    <alternativeName>
        <fullName evidence="5">NADH dehydrogenase I subunit N</fullName>
    </alternativeName>
    <alternativeName>
        <fullName evidence="5">NDH-1 subunit N</fullName>
    </alternativeName>
</protein>
<dbReference type="NCBIfam" id="TIGR01770">
    <property type="entry name" value="NDH_I_N"/>
    <property type="match status" value="1"/>
</dbReference>
<evidence type="ECO:0000313" key="9">
    <source>
        <dbReference type="Proteomes" id="UP000562254"/>
    </source>
</evidence>
<dbReference type="Pfam" id="PF00361">
    <property type="entry name" value="Proton_antipo_M"/>
    <property type="match status" value="1"/>
</dbReference>
<proteinExistence type="inferred from homology"/>
<keyword evidence="3 5" id="KW-1133">Transmembrane helix</keyword>